<reference evidence="1 4" key="3">
    <citation type="submission" date="2019-07" db="EMBL/GenBank/DDBJ databases">
        <title>Whole genome shotgun sequence of Flavobacterium glycines NBRC 105008.</title>
        <authorList>
            <person name="Hosoyama A."/>
            <person name="Uohara A."/>
            <person name="Ohji S."/>
            <person name="Ichikawa N."/>
        </authorList>
    </citation>
    <scope>NUCLEOTIDE SEQUENCE [LARGE SCALE GENOMIC DNA]</scope>
    <source>
        <strain evidence="1 4">NBRC 105008</strain>
    </source>
</reference>
<dbReference type="Proteomes" id="UP000321579">
    <property type="component" value="Unassembled WGS sequence"/>
</dbReference>
<comment type="caution">
    <text evidence="2">The sequence shown here is derived from an EMBL/GenBank/DDBJ whole genome shotgun (WGS) entry which is preliminary data.</text>
</comment>
<reference evidence="2" key="2">
    <citation type="submission" date="2016-03" db="EMBL/GenBank/DDBJ databases">
        <authorList>
            <person name="Ploux O."/>
        </authorList>
    </citation>
    <scope>NUCLEOTIDE SEQUENCE</scope>
    <source>
        <strain evidence="2">NBRC 105008</strain>
    </source>
</reference>
<proteinExistence type="predicted"/>
<evidence type="ECO:0000313" key="2">
    <source>
        <dbReference type="EMBL" id="OCB68967.1"/>
    </source>
</evidence>
<dbReference type="AlphaFoldDB" id="A0A1B9DH09"/>
<evidence type="ECO:0000313" key="4">
    <source>
        <dbReference type="Proteomes" id="UP000321579"/>
    </source>
</evidence>
<organism evidence="2 3">
    <name type="scientific">Flavobacterium glycines</name>
    <dbReference type="NCBI Taxonomy" id="551990"/>
    <lineage>
        <taxon>Bacteria</taxon>
        <taxon>Pseudomonadati</taxon>
        <taxon>Bacteroidota</taxon>
        <taxon>Flavobacteriia</taxon>
        <taxon>Flavobacteriales</taxon>
        <taxon>Flavobacteriaceae</taxon>
        <taxon>Flavobacterium</taxon>
    </lineage>
</organism>
<evidence type="ECO:0000313" key="3">
    <source>
        <dbReference type="Proteomes" id="UP000093226"/>
    </source>
</evidence>
<dbReference type="STRING" id="551990.SAMN05192550_1990"/>
<dbReference type="EMBL" id="BJVF01000002">
    <property type="protein sequence ID" value="GEL11168.1"/>
    <property type="molecule type" value="Genomic_DNA"/>
</dbReference>
<evidence type="ECO:0000313" key="1">
    <source>
        <dbReference type="EMBL" id="GEL11168.1"/>
    </source>
</evidence>
<sequence>MKKSNSIVRTITINGNPNKPKEMHYKIDFMTFSKALSKENPHYKIMHETFKIYPYKWYDIRWIYEIPSYWFLLRVFRINEHKISTAKHNAMSITVLITEILTTIKSVKELIKFFI</sequence>
<accession>A0A1B9DH09</accession>
<dbReference type="OrthoDB" id="9859821at2"/>
<gene>
    <name evidence="2" type="ORF">FBGL_15485</name>
    <name evidence="1" type="ORF">FGL01_19070</name>
</gene>
<reference evidence="3" key="1">
    <citation type="submission" date="2016-03" db="EMBL/GenBank/DDBJ databases">
        <title>Draft genome sequence of Paenibacillus glacialis DSM 22343.</title>
        <authorList>
            <person name="Shin S.-K."/>
            <person name="Yi H."/>
        </authorList>
    </citation>
    <scope>NUCLEOTIDE SEQUENCE [LARGE SCALE GENOMIC DNA]</scope>
    <source>
        <strain evidence="3">NBRC 105008</strain>
    </source>
</reference>
<name>A0A1B9DH09_9FLAO</name>
<dbReference type="Proteomes" id="UP000093226">
    <property type="component" value="Unassembled WGS sequence"/>
</dbReference>
<dbReference type="RefSeq" id="WP_066329941.1">
    <property type="nucleotide sequence ID" value="NZ_BJVF01000002.1"/>
</dbReference>
<dbReference type="EMBL" id="LVEO01000029">
    <property type="protein sequence ID" value="OCB68967.1"/>
    <property type="molecule type" value="Genomic_DNA"/>
</dbReference>
<protein>
    <submittedName>
        <fullName evidence="2">Uncharacterized protein</fullName>
    </submittedName>
</protein>